<evidence type="ECO:0000313" key="2">
    <source>
        <dbReference type="Proteomes" id="UP000006055"/>
    </source>
</evidence>
<proteinExistence type="predicted"/>
<keyword evidence="2" id="KW-1185">Reference proteome</keyword>
<organism evidence="1 2">
    <name type="scientific">Desulfomonile tiedjei (strain ATCC 49306 / DSM 6799 / DCB-1)</name>
    <dbReference type="NCBI Taxonomy" id="706587"/>
    <lineage>
        <taxon>Bacteria</taxon>
        <taxon>Pseudomonadati</taxon>
        <taxon>Thermodesulfobacteriota</taxon>
        <taxon>Desulfomonilia</taxon>
        <taxon>Desulfomonilales</taxon>
        <taxon>Desulfomonilaceae</taxon>
        <taxon>Desulfomonile</taxon>
    </lineage>
</organism>
<sequence>MQIFCGMKVSLFSKAHTLFSRVKIRTVQTIPFLAVLGFFLLFANQTGAAEPLVYPDSMAFHGKKPKESMIEARGGYQWGFHEIRWRDGDNPNSLPGPRIGPGKMVVPLDSIMFGLQGETFVSTDLALRAQVWMNITQQVQSNFYLSRIDPPPAQVPVSFQSRWDSMARVLEADVTAIYHLGLRGTPYAAGITGGFKYNNFDYSSQRTGNASGTIQNHMHVYIPYTGVYYAHNDFLGAVARLDISFSPLTILSLDAEQRLETTTTTFDGLSITGCQFGSNFEWSYAASENFLLGAVAKYDYQAVSGGVTLKTGGRSSRFSLDTWRHSVFSGISFTYLF</sequence>
<dbReference type="EMBL" id="CP003360">
    <property type="protein sequence ID" value="AFM26330.1"/>
    <property type="molecule type" value="Genomic_DNA"/>
</dbReference>
<dbReference type="HOGENOM" id="CLU_823170_0_0_7"/>
<accession>I4C9T9</accession>
<reference evidence="2" key="1">
    <citation type="submission" date="2012-06" db="EMBL/GenBank/DDBJ databases">
        <title>Complete sequence of chromosome of Desulfomonile tiedjei DSM 6799.</title>
        <authorList>
            <person name="Lucas S."/>
            <person name="Copeland A."/>
            <person name="Lapidus A."/>
            <person name="Glavina del Rio T."/>
            <person name="Dalin E."/>
            <person name="Tice H."/>
            <person name="Bruce D."/>
            <person name="Goodwin L."/>
            <person name="Pitluck S."/>
            <person name="Peters L."/>
            <person name="Ovchinnikova G."/>
            <person name="Zeytun A."/>
            <person name="Lu M."/>
            <person name="Kyrpides N."/>
            <person name="Mavromatis K."/>
            <person name="Ivanova N."/>
            <person name="Brettin T."/>
            <person name="Detter J.C."/>
            <person name="Han C."/>
            <person name="Larimer F."/>
            <person name="Land M."/>
            <person name="Hauser L."/>
            <person name="Markowitz V."/>
            <person name="Cheng J.-F."/>
            <person name="Hugenholtz P."/>
            <person name="Woyke T."/>
            <person name="Wu D."/>
            <person name="Spring S."/>
            <person name="Schroeder M."/>
            <person name="Brambilla E."/>
            <person name="Klenk H.-P."/>
            <person name="Eisen J.A."/>
        </authorList>
    </citation>
    <scope>NUCLEOTIDE SEQUENCE [LARGE SCALE GENOMIC DNA]</scope>
    <source>
        <strain evidence="2">ATCC 49306 / DSM 6799 / DCB-1</strain>
    </source>
</reference>
<dbReference type="Proteomes" id="UP000006055">
    <property type="component" value="Chromosome"/>
</dbReference>
<gene>
    <name evidence="1" type="ordered locus">Desti_3685</name>
</gene>
<protein>
    <recommendedName>
        <fullName evidence="3">Protochlamydia outer membrane protein domain-containing protein</fullName>
    </recommendedName>
</protein>
<evidence type="ECO:0000313" key="1">
    <source>
        <dbReference type="EMBL" id="AFM26330.1"/>
    </source>
</evidence>
<name>I4C9T9_DESTA</name>
<dbReference type="RefSeq" id="WP_014811458.1">
    <property type="nucleotide sequence ID" value="NC_018025.1"/>
</dbReference>
<dbReference type="AlphaFoldDB" id="I4C9T9"/>
<dbReference type="KEGG" id="dti:Desti_3685"/>
<evidence type="ECO:0008006" key="3">
    <source>
        <dbReference type="Google" id="ProtNLM"/>
    </source>
</evidence>